<organism evidence="1 2">
    <name type="scientific">Dillenia turbinata</name>
    <dbReference type="NCBI Taxonomy" id="194707"/>
    <lineage>
        <taxon>Eukaryota</taxon>
        <taxon>Viridiplantae</taxon>
        <taxon>Streptophyta</taxon>
        <taxon>Embryophyta</taxon>
        <taxon>Tracheophyta</taxon>
        <taxon>Spermatophyta</taxon>
        <taxon>Magnoliopsida</taxon>
        <taxon>eudicotyledons</taxon>
        <taxon>Gunneridae</taxon>
        <taxon>Pentapetalae</taxon>
        <taxon>Dilleniales</taxon>
        <taxon>Dilleniaceae</taxon>
        <taxon>Dillenia</taxon>
    </lineage>
</organism>
<dbReference type="PANTHER" id="PTHR33790:SF10">
    <property type="entry name" value="PROTEIN EARLY RESPONSIVE TO DEHYDRATION 15"/>
    <property type="match status" value="1"/>
</dbReference>
<dbReference type="EMBL" id="JBAMMX010000003">
    <property type="protein sequence ID" value="KAK6945209.1"/>
    <property type="molecule type" value="Genomic_DNA"/>
</dbReference>
<evidence type="ECO:0000313" key="1">
    <source>
        <dbReference type="EMBL" id="KAK6945209.1"/>
    </source>
</evidence>
<evidence type="ECO:0008006" key="3">
    <source>
        <dbReference type="Google" id="ProtNLM"/>
    </source>
</evidence>
<keyword evidence="2" id="KW-1185">Reference proteome</keyword>
<dbReference type="AlphaFoldDB" id="A0AAN8ZKU0"/>
<sequence>MALVSGGRSTLNPDAPLYVPAAIRQVEDFSPEWWQLVTSSTWFRDYWLSQHPEEDIFCGTIEDDDNNDDDIVNMLPDIIDLDACEDFLNMEAQMEEFIQSSETREETNPATIAMNGFLKNGLYDLNPNLPPTQGRKEPVA</sequence>
<reference evidence="1 2" key="1">
    <citation type="submission" date="2023-12" db="EMBL/GenBank/DDBJ databases">
        <title>A high-quality genome assembly for Dillenia turbinata (Dilleniales).</title>
        <authorList>
            <person name="Chanderbali A."/>
        </authorList>
    </citation>
    <scope>NUCLEOTIDE SEQUENCE [LARGE SCALE GENOMIC DNA]</scope>
    <source>
        <strain evidence="1">LSX21</strain>
        <tissue evidence="1">Leaf</tissue>
    </source>
</reference>
<dbReference type="PANTHER" id="PTHR33790">
    <property type="entry name" value="OS05G0344200 PROTEIN"/>
    <property type="match status" value="1"/>
</dbReference>
<gene>
    <name evidence="1" type="ORF">RJ641_026311</name>
</gene>
<protein>
    <recommendedName>
        <fullName evidence="3">Ataxin-2 C-terminal domain-containing protein</fullName>
    </recommendedName>
</protein>
<dbReference type="Proteomes" id="UP001370490">
    <property type="component" value="Unassembled WGS sequence"/>
</dbReference>
<evidence type="ECO:0000313" key="2">
    <source>
        <dbReference type="Proteomes" id="UP001370490"/>
    </source>
</evidence>
<comment type="caution">
    <text evidence="1">The sequence shown here is derived from an EMBL/GenBank/DDBJ whole genome shotgun (WGS) entry which is preliminary data.</text>
</comment>
<proteinExistence type="predicted"/>
<dbReference type="InterPro" id="IPR040414">
    <property type="entry name" value="CID1/CID2"/>
</dbReference>
<accession>A0AAN8ZKU0</accession>
<name>A0AAN8ZKU0_9MAGN</name>